<protein>
    <submittedName>
        <fullName evidence="1">Uncharacterized protein</fullName>
    </submittedName>
</protein>
<evidence type="ECO:0000313" key="1">
    <source>
        <dbReference type="EMBL" id="GMH29180.1"/>
    </source>
</evidence>
<reference evidence="1" key="1">
    <citation type="submission" date="2023-05" db="EMBL/GenBank/DDBJ databases">
        <title>Nepenthes gracilis genome sequencing.</title>
        <authorList>
            <person name="Fukushima K."/>
        </authorList>
    </citation>
    <scope>NUCLEOTIDE SEQUENCE</scope>
    <source>
        <strain evidence="1">SING2019-196</strain>
    </source>
</reference>
<dbReference type="EMBL" id="BSYO01000036">
    <property type="protein sequence ID" value="GMH29180.1"/>
    <property type="molecule type" value="Genomic_DNA"/>
</dbReference>
<dbReference type="Proteomes" id="UP001279734">
    <property type="component" value="Unassembled WGS sequence"/>
</dbReference>
<organism evidence="1 2">
    <name type="scientific">Nepenthes gracilis</name>
    <name type="common">Slender pitcher plant</name>
    <dbReference type="NCBI Taxonomy" id="150966"/>
    <lineage>
        <taxon>Eukaryota</taxon>
        <taxon>Viridiplantae</taxon>
        <taxon>Streptophyta</taxon>
        <taxon>Embryophyta</taxon>
        <taxon>Tracheophyta</taxon>
        <taxon>Spermatophyta</taxon>
        <taxon>Magnoliopsida</taxon>
        <taxon>eudicotyledons</taxon>
        <taxon>Gunneridae</taxon>
        <taxon>Pentapetalae</taxon>
        <taxon>Caryophyllales</taxon>
        <taxon>Nepenthaceae</taxon>
        <taxon>Nepenthes</taxon>
    </lineage>
</organism>
<accession>A0AAD3TFN2</accession>
<dbReference type="AlphaFoldDB" id="A0AAD3TFN2"/>
<name>A0AAD3TFN2_NEPGR</name>
<evidence type="ECO:0000313" key="2">
    <source>
        <dbReference type="Proteomes" id="UP001279734"/>
    </source>
</evidence>
<proteinExistence type="predicted"/>
<sequence length="97" mass="11054">MRQMTRSDDKEEDGPKLVEEKLKDVRMQGNHITDLSALEDTTTRETRKRGAPVRLKTLGKAVAHIRKGHYVIIREIIREIITPAMMIEGEVSNTIEG</sequence>
<gene>
    <name evidence="1" type="ORF">Nepgr_031023</name>
</gene>
<keyword evidence="2" id="KW-1185">Reference proteome</keyword>
<comment type="caution">
    <text evidence="1">The sequence shown here is derived from an EMBL/GenBank/DDBJ whole genome shotgun (WGS) entry which is preliminary data.</text>
</comment>